<dbReference type="InterPro" id="IPR009057">
    <property type="entry name" value="Homeodomain-like_sf"/>
</dbReference>
<name>F1TD20_9FIRM</name>
<dbReference type="SUPFAM" id="SSF52172">
    <property type="entry name" value="CheY-like"/>
    <property type="match status" value="1"/>
</dbReference>
<dbReference type="GO" id="GO:0043565">
    <property type="term" value="F:sequence-specific DNA binding"/>
    <property type="evidence" value="ECO:0007669"/>
    <property type="project" value="InterPro"/>
</dbReference>
<proteinExistence type="predicted"/>
<dbReference type="Proteomes" id="UP000003860">
    <property type="component" value="Unassembled WGS sequence"/>
</dbReference>
<sequence length="534" mass="60645">MTDKPLKVMIVDDESNTRDLLKLSINWLELGMEAVGDATSGLEALDMLDELTPDIVITDIQMPYMDGLTLSKNIKEGHPDISVIILTAHDEFSYAQNAVSIGVSDFILKPINKATIYEVLSKVGSSIRETRERLGKLELSHQYMQSNIMVFQNKVLNDLILNINFTFQPDELNMMDIKFDTDYNLYQVSLINVGIDKNKYTNLERQLLLENCRSYIKDLYFKNSIAYVFTDIQNNIVLLNNDKSISLSDVSEHASLYFREHFSASVSCGIGLEVHSLDNVCKSYRQALNALNLCYITGEEIVYADSQMSEFDNVTTFDHSSLTNNMKLAIKSGATAKAMEITRKVLYNYTRENINNLDAVKIFSINMCNYIKELLSEMKIPFAGAFSLSGDFLLDIFKLEKYTDIEFTILGIIEKAASLISEALSNKSKSIVDEIKNYIDENYSDNSLTLKVVADKFYINSSYLSRIFKKSTGITFSEYLTKIRIDNAKSMLKEQDLKAYQLAQMIGIPDPNYFVKCFKKVVGISFAEYKLQKA</sequence>
<comment type="function">
    <text evidence="9">May play the central regulatory role in sporulation. It may be an element of the effector pathway responsible for the activation of sporulation genes in response to nutritional stress. Spo0A may act in concert with spo0H (a sigma factor) to control the expression of some genes that are critical to the sporulation process.</text>
</comment>
<evidence type="ECO:0000256" key="10">
    <source>
        <dbReference type="PROSITE-ProRule" id="PRU00169"/>
    </source>
</evidence>
<dbReference type="InterPro" id="IPR041522">
    <property type="entry name" value="CdaR_GGDEF"/>
</dbReference>
<dbReference type="RefSeq" id="WP_004619295.1">
    <property type="nucleotide sequence ID" value="NZ_ACXX02000006.1"/>
</dbReference>
<dbReference type="GO" id="GO:0000160">
    <property type="term" value="P:phosphorelay signal transduction system"/>
    <property type="evidence" value="ECO:0007669"/>
    <property type="project" value="UniProtKB-KW"/>
</dbReference>
<evidence type="ECO:0000256" key="6">
    <source>
        <dbReference type="ARBA" id="ARBA00023015"/>
    </source>
</evidence>
<dbReference type="GO" id="GO:0003700">
    <property type="term" value="F:DNA-binding transcription factor activity"/>
    <property type="evidence" value="ECO:0007669"/>
    <property type="project" value="InterPro"/>
</dbReference>
<evidence type="ECO:0000256" key="3">
    <source>
        <dbReference type="ARBA" id="ARBA00022490"/>
    </source>
</evidence>
<dbReference type="InterPro" id="IPR051552">
    <property type="entry name" value="HptR"/>
</dbReference>
<accession>F1TD20</accession>
<feature type="modified residue" description="4-aspartylphosphate" evidence="10">
    <location>
        <position position="59"/>
    </location>
</feature>
<keyword evidence="6" id="KW-0805">Transcription regulation</keyword>
<dbReference type="Pfam" id="PF12833">
    <property type="entry name" value="HTH_18"/>
    <property type="match status" value="1"/>
</dbReference>
<comment type="caution">
    <text evidence="13">The sequence shown here is derived from an EMBL/GenBank/DDBJ whole genome shotgun (WGS) entry which is preliminary data.</text>
</comment>
<evidence type="ECO:0000313" key="14">
    <source>
        <dbReference type="Proteomes" id="UP000003860"/>
    </source>
</evidence>
<dbReference type="InterPro" id="IPR011006">
    <property type="entry name" value="CheY-like_superfamily"/>
</dbReference>
<dbReference type="Gene3D" id="1.10.10.60">
    <property type="entry name" value="Homeodomain-like"/>
    <property type="match status" value="2"/>
</dbReference>
<evidence type="ECO:0000259" key="11">
    <source>
        <dbReference type="PROSITE" id="PS01124"/>
    </source>
</evidence>
<evidence type="ECO:0000256" key="5">
    <source>
        <dbReference type="ARBA" id="ARBA00023012"/>
    </source>
</evidence>
<feature type="domain" description="Response regulatory" evidence="12">
    <location>
        <begin position="7"/>
        <end position="124"/>
    </location>
</feature>
<evidence type="ECO:0000256" key="8">
    <source>
        <dbReference type="ARBA" id="ARBA00023163"/>
    </source>
</evidence>
<evidence type="ECO:0000256" key="4">
    <source>
        <dbReference type="ARBA" id="ARBA00022553"/>
    </source>
</evidence>
<dbReference type="eggNOG" id="COG4753">
    <property type="taxonomic scope" value="Bacteria"/>
</dbReference>
<dbReference type="SMART" id="SM00448">
    <property type="entry name" value="REC"/>
    <property type="match status" value="1"/>
</dbReference>
<evidence type="ECO:0000256" key="9">
    <source>
        <dbReference type="ARBA" id="ARBA00024867"/>
    </source>
</evidence>
<dbReference type="SMART" id="SM00342">
    <property type="entry name" value="HTH_ARAC"/>
    <property type="match status" value="1"/>
</dbReference>
<dbReference type="PROSITE" id="PS01124">
    <property type="entry name" value="HTH_ARAC_FAMILY_2"/>
    <property type="match status" value="1"/>
</dbReference>
<keyword evidence="7" id="KW-0238">DNA-binding</keyword>
<dbReference type="Pfam" id="PF17853">
    <property type="entry name" value="GGDEF_2"/>
    <property type="match status" value="1"/>
</dbReference>
<gene>
    <name evidence="13" type="ORF">Cpap_2292</name>
</gene>
<evidence type="ECO:0000313" key="13">
    <source>
        <dbReference type="EMBL" id="EGD47887.1"/>
    </source>
</evidence>
<evidence type="ECO:0000256" key="1">
    <source>
        <dbReference type="ARBA" id="ARBA00004496"/>
    </source>
</evidence>
<feature type="domain" description="HTH araC/xylS-type" evidence="11">
    <location>
        <begin position="433"/>
        <end position="532"/>
    </location>
</feature>
<dbReference type="InterPro" id="IPR018060">
    <property type="entry name" value="HTH_AraC"/>
</dbReference>
<dbReference type="OrthoDB" id="9794370at2"/>
<comment type="subcellular location">
    <subcellularLocation>
        <location evidence="1">Cytoplasm</location>
    </subcellularLocation>
</comment>
<keyword evidence="14" id="KW-1185">Reference proteome</keyword>
<evidence type="ECO:0000256" key="2">
    <source>
        <dbReference type="ARBA" id="ARBA00018672"/>
    </source>
</evidence>
<dbReference type="EMBL" id="ACXX02000006">
    <property type="protein sequence ID" value="EGD47887.1"/>
    <property type="molecule type" value="Genomic_DNA"/>
</dbReference>
<keyword evidence="3" id="KW-0963">Cytoplasm</keyword>
<dbReference type="STRING" id="588581.Cpap_2292"/>
<keyword evidence="4 10" id="KW-0597">Phosphoprotein</keyword>
<dbReference type="PANTHER" id="PTHR42713:SF3">
    <property type="entry name" value="TRANSCRIPTIONAL REGULATORY PROTEIN HPTR"/>
    <property type="match status" value="1"/>
</dbReference>
<dbReference type="Gene3D" id="3.40.50.2300">
    <property type="match status" value="1"/>
</dbReference>
<dbReference type="eggNOG" id="COG2207">
    <property type="taxonomic scope" value="Bacteria"/>
</dbReference>
<keyword evidence="8" id="KW-0804">Transcription</keyword>
<dbReference type="SUPFAM" id="SSF46689">
    <property type="entry name" value="Homeodomain-like"/>
    <property type="match status" value="2"/>
</dbReference>
<dbReference type="InterPro" id="IPR001789">
    <property type="entry name" value="Sig_transdc_resp-reg_receiver"/>
</dbReference>
<dbReference type="PANTHER" id="PTHR42713">
    <property type="entry name" value="HISTIDINE KINASE-RELATED"/>
    <property type="match status" value="1"/>
</dbReference>
<protein>
    <recommendedName>
        <fullName evidence="2">Stage 0 sporulation protein A homolog</fullName>
    </recommendedName>
</protein>
<reference evidence="13" key="1">
    <citation type="submission" date="2009-07" db="EMBL/GenBank/DDBJ databases">
        <authorList>
            <consortium name="US DOE Joint Genome Institute (JGI-PGF)"/>
            <person name="Lucas S."/>
            <person name="Copeland A."/>
            <person name="Lapidus A."/>
            <person name="Glavina del Rio T."/>
            <person name="Tice H."/>
            <person name="Bruce D."/>
            <person name="Goodwin L."/>
            <person name="Pitluck S."/>
            <person name="Larimer F."/>
            <person name="Land M.L."/>
            <person name="Mouttaki H."/>
            <person name="He Z."/>
            <person name="Zhou J."/>
            <person name="Hemme C.L."/>
        </authorList>
    </citation>
    <scope>NUCLEOTIDE SEQUENCE [LARGE SCALE GENOMIC DNA]</scope>
    <source>
        <strain evidence="13">DSM 2782</strain>
    </source>
</reference>
<dbReference type="PROSITE" id="PS50110">
    <property type="entry name" value="RESPONSE_REGULATORY"/>
    <property type="match status" value="1"/>
</dbReference>
<evidence type="ECO:0000259" key="12">
    <source>
        <dbReference type="PROSITE" id="PS50110"/>
    </source>
</evidence>
<dbReference type="CDD" id="cd17536">
    <property type="entry name" value="REC_YesN-like"/>
    <property type="match status" value="1"/>
</dbReference>
<reference evidence="13" key="2">
    <citation type="submission" date="2011-01" db="EMBL/GenBank/DDBJ databases">
        <title>The Non-contiguous Finished genome of Clostridium papyrosolvens.</title>
        <authorList>
            <person name="Lucas S."/>
            <person name="Copeland A."/>
            <person name="Lapidus A."/>
            <person name="Cheng J.-F."/>
            <person name="Goodwin L."/>
            <person name="Pitluck S."/>
            <person name="Misra M."/>
            <person name="Chertkov O."/>
            <person name="Detter J.C."/>
            <person name="Han C."/>
            <person name="Tapia R."/>
            <person name="Land M."/>
            <person name="Hauser L."/>
            <person name="Kyrpides N."/>
            <person name="Ivanova N."/>
            <person name="Pagani I."/>
            <person name="Mouttaki H."/>
            <person name="He Z."/>
            <person name="Zhou J."/>
            <person name="Hemme C.L."/>
            <person name="Woyke T."/>
        </authorList>
    </citation>
    <scope>NUCLEOTIDE SEQUENCE [LARGE SCALE GENOMIC DNA]</scope>
    <source>
        <strain evidence="13">DSM 2782</strain>
    </source>
</reference>
<keyword evidence="5" id="KW-0902">Two-component regulatory system</keyword>
<dbReference type="AlphaFoldDB" id="F1TD20"/>
<organism evidence="13 14">
    <name type="scientific">Ruminiclostridium papyrosolvens DSM 2782</name>
    <dbReference type="NCBI Taxonomy" id="588581"/>
    <lineage>
        <taxon>Bacteria</taxon>
        <taxon>Bacillati</taxon>
        <taxon>Bacillota</taxon>
        <taxon>Clostridia</taxon>
        <taxon>Eubacteriales</taxon>
        <taxon>Oscillospiraceae</taxon>
        <taxon>Ruminiclostridium</taxon>
    </lineage>
</organism>
<dbReference type="Pfam" id="PF00072">
    <property type="entry name" value="Response_reg"/>
    <property type="match status" value="1"/>
</dbReference>
<dbReference type="GO" id="GO:0005737">
    <property type="term" value="C:cytoplasm"/>
    <property type="evidence" value="ECO:0007669"/>
    <property type="project" value="UniProtKB-SubCell"/>
</dbReference>
<evidence type="ECO:0000256" key="7">
    <source>
        <dbReference type="ARBA" id="ARBA00023125"/>
    </source>
</evidence>